<evidence type="ECO:0000313" key="2">
    <source>
        <dbReference type="Proteomes" id="UP001055039"/>
    </source>
</evidence>
<sequence length="61" mass="6482">MPRRSVITQAAIARVVKGAQAAGLKVGRVEIEGDRIVIHSGEESAGPMTKLEAWRAGRGSR</sequence>
<dbReference type="RefSeq" id="WP_238226727.1">
    <property type="nucleotide sequence ID" value="NZ_BAAADH010000046.1"/>
</dbReference>
<dbReference type="Proteomes" id="UP001055039">
    <property type="component" value="Unassembled WGS sequence"/>
</dbReference>
<accession>A0ABQ4UHM0</accession>
<proteinExistence type="predicted"/>
<organism evidence="1 2">
    <name type="scientific">Methylorubrum aminovorans</name>
    <dbReference type="NCBI Taxonomy" id="269069"/>
    <lineage>
        <taxon>Bacteria</taxon>
        <taxon>Pseudomonadati</taxon>
        <taxon>Pseudomonadota</taxon>
        <taxon>Alphaproteobacteria</taxon>
        <taxon>Hyphomicrobiales</taxon>
        <taxon>Methylobacteriaceae</taxon>
        <taxon>Methylorubrum</taxon>
    </lineage>
</organism>
<gene>
    <name evidence="1" type="ORF">LNAOJCKE_4027</name>
</gene>
<keyword evidence="2" id="KW-1185">Reference proteome</keyword>
<name>A0ABQ4UHM0_9HYPH</name>
<reference evidence="1" key="1">
    <citation type="journal article" date="2021" name="Front. Microbiol.">
        <title>Comprehensive Comparative Genomics and Phenotyping of Methylobacterium Species.</title>
        <authorList>
            <person name="Alessa O."/>
            <person name="Ogura Y."/>
            <person name="Fujitani Y."/>
            <person name="Takami H."/>
            <person name="Hayashi T."/>
            <person name="Sahin N."/>
            <person name="Tani A."/>
        </authorList>
    </citation>
    <scope>NUCLEOTIDE SEQUENCE</scope>
    <source>
        <strain evidence="1">NBRC 15686</strain>
    </source>
</reference>
<protein>
    <submittedName>
        <fullName evidence="1">Uncharacterized protein</fullName>
    </submittedName>
</protein>
<comment type="caution">
    <text evidence="1">The sequence shown here is derived from an EMBL/GenBank/DDBJ whole genome shotgun (WGS) entry which is preliminary data.</text>
</comment>
<dbReference type="EMBL" id="BPRC01000018">
    <property type="protein sequence ID" value="GJE66805.1"/>
    <property type="molecule type" value="Genomic_DNA"/>
</dbReference>
<evidence type="ECO:0000313" key="1">
    <source>
        <dbReference type="EMBL" id="GJE66805.1"/>
    </source>
</evidence>
<reference evidence="1" key="2">
    <citation type="submission" date="2021-08" db="EMBL/GenBank/DDBJ databases">
        <authorList>
            <person name="Tani A."/>
            <person name="Ola A."/>
            <person name="Ogura Y."/>
            <person name="Katsura K."/>
            <person name="Hayashi T."/>
        </authorList>
    </citation>
    <scope>NUCLEOTIDE SEQUENCE</scope>
    <source>
        <strain evidence="1">NBRC 15686</strain>
    </source>
</reference>